<evidence type="ECO:0000256" key="3">
    <source>
        <dbReference type="ARBA" id="ARBA00022759"/>
    </source>
</evidence>
<keyword evidence="5" id="KW-0460">Magnesium</keyword>
<keyword evidence="4" id="KW-0378">Hydrolase</keyword>
<dbReference type="EMBL" id="BSXT01000299">
    <property type="protein sequence ID" value="GMF23837.1"/>
    <property type="molecule type" value="Genomic_DNA"/>
</dbReference>
<evidence type="ECO:0000256" key="8">
    <source>
        <dbReference type="ARBA" id="ARBA00022932"/>
    </source>
</evidence>
<dbReference type="InterPro" id="IPR039537">
    <property type="entry name" value="Retrotran_Ty1/copia-like"/>
</dbReference>
<dbReference type="PANTHER" id="PTHR42648:SF11">
    <property type="entry name" value="TRANSPOSON TY4-P GAG-POL POLYPROTEIN"/>
    <property type="match status" value="1"/>
</dbReference>
<dbReference type="GO" id="GO:0015074">
    <property type="term" value="P:DNA integration"/>
    <property type="evidence" value="ECO:0007669"/>
    <property type="project" value="UniProtKB-KW"/>
</dbReference>
<evidence type="ECO:0000313" key="12">
    <source>
        <dbReference type="Proteomes" id="UP001165121"/>
    </source>
</evidence>
<evidence type="ECO:0000313" key="11">
    <source>
        <dbReference type="EMBL" id="GMF23837.1"/>
    </source>
</evidence>
<comment type="caution">
    <text evidence="11">The sequence shown here is derived from an EMBL/GenBank/DDBJ whole genome shotgun (WGS) entry which is preliminary data.</text>
</comment>
<keyword evidence="8" id="KW-0239">DNA-directed DNA polymerase</keyword>
<keyword evidence="9" id="KW-0233">DNA recombination</keyword>
<keyword evidence="6" id="KW-0229">DNA integration</keyword>
<dbReference type="GO" id="GO:0016787">
    <property type="term" value="F:hydrolase activity"/>
    <property type="evidence" value="ECO:0007669"/>
    <property type="project" value="UniProtKB-KW"/>
</dbReference>
<protein>
    <submittedName>
        <fullName evidence="11">Unnamed protein product</fullName>
    </submittedName>
</protein>
<evidence type="ECO:0000256" key="7">
    <source>
        <dbReference type="ARBA" id="ARBA00022918"/>
    </source>
</evidence>
<dbReference type="GO" id="GO:0003887">
    <property type="term" value="F:DNA-directed DNA polymerase activity"/>
    <property type="evidence" value="ECO:0007669"/>
    <property type="project" value="UniProtKB-KW"/>
</dbReference>
<name>A0A9W6X059_9STRA</name>
<organism evidence="11 12">
    <name type="scientific">Phytophthora fragariaefolia</name>
    <dbReference type="NCBI Taxonomy" id="1490495"/>
    <lineage>
        <taxon>Eukaryota</taxon>
        <taxon>Sar</taxon>
        <taxon>Stramenopiles</taxon>
        <taxon>Oomycota</taxon>
        <taxon>Peronosporomycetes</taxon>
        <taxon>Peronosporales</taxon>
        <taxon>Peronosporaceae</taxon>
        <taxon>Phytophthora</taxon>
    </lineage>
</organism>
<dbReference type="InterPro" id="IPR041588">
    <property type="entry name" value="Integrase_H2C2"/>
</dbReference>
<dbReference type="Pfam" id="PF17921">
    <property type="entry name" value="Integrase_H2C2"/>
    <property type="match status" value="1"/>
</dbReference>
<sequence>MNRSLVEMARCILYHEGIDKRWLAESVNTAAWIINRIPNSVNIKTTYEIVNKAKPQLKHLMVFGSLGYAHIPDEKRLKLDAMAFSECRLHAAPEFVWTQAGMTGEGEEECIVCLYVDDMLIASRPKARFILGIEIDYDMERRTLGIRQKAYTESIIKMFGQENAKPCLTPLEPGVDLTRADVPQTEDDKVKMKAKPYRSLVGSLMYLACGMRPDISVAVAKLSRFLENIGEKHWDTGIKVVDERIAQAHNEEKWIADLKTYLRGDLADLVAEEAKVCSKIATDYEVDDDELLLYCPTTAPSSGDRDLIARLVVPETLHQDFLHHYHTSLKGGHQGIERTYQRIRPYFQWRGLYRSVQRYVGECIDCETRKGRPVIRGPSPGNLQATYHFQIVAMDHIPSLPKSFKGNTELLIWVDLWAHYQRAREKVRERLREAIRERADQHNEQAIPHGIEAGVQVLGSRQRRLSEALRL</sequence>
<feature type="domain" description="Integrase zinc-binding" evidence="10">
    <location>
        <begin position="313"/>
        <end position="371"/>
    </location>
</feature>
<dbReference type="GO" id="GO:0003964">
    <property type="term" value="F:RNA-directed DNA polymerase activity"/>
    <property type="evidence" value="ECO:0007669"/>
    <property type="project" value="UniProtKB-KW"/>
</dbReference>
<keyword evidence="12" id="KW-1185">Reference proteome</keyword>
<evidence type="ECO:0000256" key="2">
    <source>
        <dbReference type="ARBA" id="ARBA00022723"/>
    </source>
</evidence>
<keyword evidence="3" id="KW-0255">Endonuclease</keyword>
<keyword evidence="2" id="KW-0479">Metal-binding</keyword>
<dbReference type="FunFam" id="1.10.340.70:FF:000001">
    <property type="entry name" value="Retrovirus-related Pol polyprotein from transposon gypsy-like Protein"/>
    <property type="match status" value="1"/>
</dbReference>
<proteinExistence type="predicted"/>
<keyword evidence="7" id="KW-0695">RNA-directed DNA polymerase</keyword>
<dbReference type="Proteomes" id="UP001165121">
    <property type="component" value="Unassembled WGS sequence"/>
</dbReference>
<keyword evidence="1" id="KW-0540">Nuclease</keyword>
<dbReference type="GO" id="GO:0004519">
    <property type="term" value="F:endonuclease activity"/>
    <property type="evidence" value="ECO:0007669"/>
    <property type="project" value="UniProtKB-KW"/>
</dbReference>
<evidence type="ECO:0000256" key="5">
    <source>
        <dbReference type="ARBA" id="ARBA00022842"/>
    </source>
</evidence>
<dbReference type="OrthoDB" id="109980at2759"/>
<evidence type="ECO:0000259" key="10">
    <source>
        <dbReference type="Pfam" id="PF17921"/>
    </source>
</evidence>
<evidence type="ECO:0000256" key="1">
    <source>
        <dbReference type="ARBA" id="ARBA00022722"/>
    </source>
</evidence>
<dbReference type="GO" id="GO:0006310">
    <property type="term" value="P:DNA recombination"/>
    <property type="evidence" value="ECO:0007669"/>
    <property type="project" value="UniProtKB-KW"/>
</dbReference>
<dbReference type="AlphaFoldDB" id="A0A9W6X059"/>
<reference evidence="11" key="1">
    <citation type="submission" date="2023-04" db="EMBL/GenBank/DDBJ databases">
        <title>Phytophthora fragariaefolia NBRC 109709.</title>
        <authorList>
            <person name="Ichikawa N."/>
            <person name="Sato H."/>
            <person name="Tonouchi N."/>
        </authorList>
    </citation>
    <scope>NUCLEOTIDE SEQUENCE</scope>
    <source>
        <strain evidence="11">NBRC 109709</strain>
    </source>
</reference>
<dbReference type="GO" id="GO:0046872">
    <property type="term" value="F:metal ion binding"/>
    <property type="evidence" value="ECO:0007669"/>
    <property type="project" value="UniProtKB-KW"/>
</dbReference>
<evidence type="ECO:0000256" key="4">
    <source>
        <dbReference type="ARBA" id="ARBA00022801"/>
    </source>
</evidence>
<evidence type="ECO:0000256" key="6">
    <source>
        <dbReference type="ARBA" id="ARBA00022908"/>
    </source>
</evidence>
<keyword evidence="8" id="KW-0548">Nucleotidyltransferase</keyword>
<dbReference type="PANTHER" id="PTHR42648">
    <property type="entry name" value="TRANSPOSASE, PUTATIVE-RELATED"/>
    <property type="match status" value="1"/>
</dbReference>
<accession>A0A9W6X059</accession>
<gene>
    <name evidence="11" type="ORF">Pfra01_000386300</name>
</gene>
<dbReference type="Gene3D" id="1.10.340.70">
    <property type="match status" value="1"/>
</dbReference>
<keyword evidence="8" id="KW-0808">Transferase</keyword>
<evidence type="ECO:0000256" key="9">
    <source>
        <dbReference type="ARBA" id="ARBA00023172"/>
    </source>
</evidence>